<evidence type="ECO:0000256" key="1">
    <source>
        <dbReference type="SAM" id="MobiDB-lite"/>
    </source>
</evidence>
<dbReference type="EMBL" id="CDNC01000023">
    <property type="protein sequence ID" value="CEM62140.1"/>
    <property type="molecule type" value="Genomic_DNA"/>
</dbReference>
<reference evidence="4" key="1">
    <citation type="submission" date="2015-01" db="EMBL/GenBank/DDBJ databases">
        <authorList>
            <person name="Manzoor Shahid"/>
            <person name="Zubair Saima"/>
        </authorList>
    </citation>
    <scope>NUCLEOTIDE SEQUENCE [LARGE SCALE GENOMIC DNA]</scope>
    <source>
        <strain evidence="4">V1</strain>
    </source>
</reference>
<sequence>MQKQYGFLKKNSLKRELKREYQKLFEKFGKELAKNNLIGKEGTIIDATIVEAPIQHNSKDENEQIKNGKIPEQWQEKQNKAKLSQKDCDARWTKKHKRNYYGYKDHIKIDKKSKLILKATVTAANVHDSRELKNLVERKDERLYADSAYIGEEIEGILKAKGIEGQICERGARGKPLTKKQKSVTEKIKNTGKS</sequence>
<feature type="domain" description="Transposase IS4-like" evidence="2">
    <location>
        <begin position="40"/>
        <end position="186"/>
    </location>
</feature>
<proteinExistence type="predicted"/>
<feature type="compositionally biased region" description="Basic and acidic residues" evidence="1">
    <location>
        <begin position="183"/>
        <end position="194"/>
    </location>
</feature>
<evidence type="ECO:0000313" key="3">
    <source>
        <dbReference type="EMBL" id="CEM62140.1"/>
    </source>
</evidence>
<gene>
    <name evidence="3" type="ORF">TPHV1_30035</name>
</gene>
<accession>A0A0B7GYW5</accession>
<dbReference type="InterPro" id="IPR002559">
    <property type="entry name" value="Transposase_11"/>
</dbReference>
<dbReference type="GO" id="GO:0003677">
    <property type="term" value="F:DNA binding"/>
    <property type="evidence" value="ECO:0007669"/>
    <property type="project" value="InterPro"/>
</dbReference>
<dbReference type="Proteomes" id="UP000042527">
    <property type="component" value="Unassembled WGS sequence"/>
</dbReference>
<keyword evidence="4" id="KW-1185">Reference proteome</keyword>
<dbReference type="PANTHER" id="PTHR35604">
    <property type="entry name" value="TRANSPOSASE INSH FOR INSERTION SEQUENCE ELEMENT IS5A-RELATED"/>
    <property type="match status" value="1"/>
</dbReference>
<dbReference type="Pfam" id="PF01609">
    <property type="entry name" value="DDE_Tnp_1"/>
    <property type="match status" value="1"/>
</dbReference>
<dbReference type="PANTHER" id="PTHR35604:SF2">
    <property type="entry name" value="TRANSPOSASE INSH FOR INSERTION SEQUENCE ELEMENT IS5A-RELATED"/>
    <property type="match status" value="1"/>
</dbReference>
<protein>
    <recommendedName>
        <fullName evidence="2">Transposase IS4-like domain-containing protein</fullName>
    </recommendedName>
</protein>
<feature type="region of interest" description="Disordered" evidence="1">
    <location>
        <begin position="174"/>
        <end position="194"/>
    </location>
</feature>
<evidence type="ECO:0000259" key="2">
    <source>
        <dbReference type="Pfam" id="PF01609"/>
    </source>
</evidence>
<dbReference type="GO" id="GO:0004803">
    <property type="term" value="F:transposase activity"/>
    <property type="evidence" value="ECO:0007669"/>
    <property type="project" value="InterPro"/>
</dbReference>
<dbReference type="GO" id="GO:0006313">
    <property type="term" value="P:DNA transposition"/>
    <property type="evidence" value="ECO:0007669"/>
    <property type="project" value="InterPro"/>
</dbReference>
<organism evidence="3 4">
    <name type="scientific">Treponema phagedenis</name>
    <dbReference type="NCBI Taxonomy" id="162"/>
    <lineage>
        <taxon>Bacteria</taxon>
        <taxon>Pseudomonadati</taxon>
        <taxon>Spirochaetota</taxon>
        <taxon>Spirochaetia</taxon>
        <taxon>Spirochaetales</taxon>
        <taxon>Treponemataceae</taxon>
        <taxon>Treponema</taxon>
    </lineage>
</organism>
<evidence type="ECO:0000313" key="4">
    <source>
        <dbReference type="Proteomes" id="UP000042527"/>
    </source>
</evidence>
<name>A0A0B7GYW5_TREPH</name>
<dbReference type="AlphaFoldDB" id="A0A0B7GYW5"/>